<feature type="domain" description="Nucleotide-diphospho-sugar transferase" evidence="1">
    <location>
        <begin position="120"/>
        <end position="321"/>
    </location>
</feature>
<accession>A0ABC9ALC7</accession>
<dbReference type="PROSITE" id="PS51257">
    <property type="entry name" value="PROKAR_LIPOPROTEIN"/>
    <property type="match status" value="1"/>
</dbReference>
<keyword evidence="3" id="KW-1185">Reference proteome</keyword>
<evidence type="ECO:0000259" key="1">
    <source>
        <dbReference type="Pfam" id="PF03407"/>
    </source>
</evidence>
<organism evidence="2 3">
    <name type="scientific">Urochloa decumbens</name>
    <dbReference type="NCBI Taxonomy" id="240449"/>
    <lineage>
        <taxon>Eukaryota</taxon>
        <taxon>Viridiplantae</taxon>
        <taxon>Streptophyta</taxon>
        <taxon>Embryophyta</taxon>
        <taxon>Tracheophyta</taxon>
        <taxon>Spermatophyta</taxon>
        <taxon>Magnoliopsida</taxon>
        <taxon>Liliopsida</taxon>
        <taxon>Poales</taxon>
        <taxon>Poaceae</taxon>
        <taxon>PACMAD clade</taxon>
        <taxon>Panicoideae</taxon>
        <taxon>Panicodae</taxon>
        <taxon>Paniceae</taxon>
        <taxon>Melinidinae</taxon>
        <taxon>Urochloa</taxon>
    </lineage>
</organism>
<name>A0ABC9ALC7_9POAL</name>
<gene>
    <name evidence="2" type="ORF">URODEC1_LOCUS56545</name>
</gene>
<dbReference type="PANTHER" id="PTHR46038:SF5">
    <property type="entry name" value="NUCLEOTIDE-DIPHOSPHO-SUGAR TRANSFERASE FAMILY PROTEIN"/>
    <property type="match status" value="1"/>
</dbReference>
<dbReference type="Proteomes" id="UP001497457">
    <property type="component" value="Chromosome 21rd"/>
</dbReference>
<sequence>MFTMRDFLGLFVGAAVTAACFVLLLPPAQCPWGVLPAEQELDLGNATTQAAELSTNKLDKAATSTLAEDDKQLEGLLRAAVMADNKTVIMTFTNKAWTAPGSLQDLFLESFRIGDGTAPLLKHLVIIAVDANAYEACQRAHPLCYHLHDSAAAYTAEQVYMAKGYLEMMWRRNRFQVRVLRLGYSFVFTDMDIIWLRNPLLRVPFGADLAMSCDAYRNGAHRPYDLDRKAANSGFIYVRASDRMLEFYESWYAARVKYPGTNEQYVFDREKYVLPGRHGLLVQFVDTAYLSGFCELSKDFNKVCTVHANCLVGLKDKLEKLTEVLEEWKQFRANTTGQLTG</sequence>
<dbReference type="EMBL" id="OZ075131">
    <property type="protein sequence ID" value="CAL4982296.1"/>
    <property type="molecule type" value="Genomic_DNA"/>
</dbReference>
<proteinExistence type="predicted"/>
<dbReference type="InterPro" id="IPR005069">
    <property type="entry name" value="Nucl-diP-sugar_transferase"/>
</dbReference>
<protein>
    <recommendedName>
        <fullName evidence="1">Nucleotide-diphospho-sugar transferase domain-containing protein</fullName>
    </recommendedName>
</protein>
<reference evidence="2" key="1">
    <citation type="submission" date="2024-10" db="EMBL/GenBank/DDBJ databases">
        <authorList>
            <person name="Ryan C."/>
        </authorList>
    </citation>
    <scope>NUCLEOTIDE SEQUENCE [LARGE SCALE GENOMIC DNA]</scope>
</reference>
<evidence type="ECO:0000313" key="3">
    <source>
        <dbReference type="Proteomes" id="UP001497457"/>
    </source>
</evidence>
<dbReference type="Pfam" id="PF03407">
    <property type="entry name" value="Nucleotid_trans"/>
    <property type="match status" value="1"/>
</dbReference>
<evidence type="ECO:0000313" key="2">
    <source>
        <dbReference type="EMBL" id="CAL4982296.1"/>
    </source>
</evidence>
<dbReference type="PANTHER" id="PTHR46038">
    <property type="entry name" value="EXPRESSED PROTEIN-RELATED"/>
    <property type="match status" value="1"/>
</dbReference>
<dbReference type="InterPro" id="IPR044821">
    <property type="entry name" value="At1g28695/At4g15970-like"/>
</dbReference>
<dbReference type="AlphaFoldDB" id="A0ABC9ALC7"/>